<dbReference type="EMBL" id="WIWJ01000085">
    <property type="protein sequence ID" value="MQT50048.1"/>
    <property type="molecule type" value="Genomic_DNA"/>
</dbReference>
<dbReference type="RefSeq" id="WP_153329842.1">
    <property type="nucleotide sequence ID" value="NZ_WIWI01000053.1"/>
</dbReference>
<evidence type="ECO:0000259" key="2">
    <source>
        <dbReference type="Pfam" id="PF13193"/>
    </source>
</evidence>
<dbReference type="InterPro" id="IPR025110">
    <property type="entry name" value="AMP-bd_C"/>
</dbReference>
<dbReference type="InterPro" id="IPR045851">
    <property type="entry name" value="AMP-bd_C_sf"/>
</dbReference>
<dbReference type="GO" id="GO:0006631">
    <property type="term" value="P:fatty acid metabolic process"/>
    <property type="evidence" value="ECO:0007669"/>
    <property type="project" value="TreeGrafter"/>
</dbReference>
<name>A0A7X1WDV0_9PSED</name>
<gene>
    <name evidence="4" type="ORF">GHO39_18545</name>
    <name evidence="3" type="ORF">GHO40_25540</name>
</gene>
<feature type="domain" description="AMP-binding enzyme C-terminal" evidence="2">
    <location>
        <begin position="427"/>
        <end position="502"/>
    </location>
</feature>
<dbReference type="PANTHER" id="PTHR43201:SF32">
    <property type="entry name" value="2-SUCCINYLBENZOATE--COA LIGASE, CHLOROPLASTIC_PEROXISOMAL"/>
    <property type="match status" value="1"/>
</dbReference>
<evidence type="ECO:0000313" key="4">
    <source>
        <dbReference type="EMBL" id="MQT91119.1"/>
    </source>
</evidence>
<dbReference type="Pfam" id="PF13193">
    <property type="entry name" value="AMP-binding_C"/>
    <property type="match status" value="1"/>
</dbReference>
<dbReference type="SUPFAM" id="SSF56801">
    <property type="entry name" value="Acetyl-CoA synthetase-like"/>
    <property type="match status" value="1"/>
</dbReference>
<dbReference type="AlphaFoldDB" id="A0A7X1WDV0"/>
<organism evidence="3 5">
    <name type="scientific">Pseudomonas helleri</name>
    <dbReference type="NCBI Taxonomy" id="1608996"/>
    <lineage>
        <taxon>Bacteria</taxon>
        <taxon>Pseudomonadati</taxon>
        <taxon>Pseudomonadota</taxon>
        <taxon>Gammaproteobacteria</taxon>
        <taxon>Pseudomonadales</taxon>
        <taxon>Pseudomonadaceae</taxon>
        <taxon>Pseudomonas</taxon>
    </lineage>
</organism>
<accession>A0A7X1WDV0</accession>
<dbReference type="InterPro" id="IPR042099">
    <property type="entry name" value="ANL_N_sf"/>
</dbReference>
<dbReference type="PANTHER" id="PTHR43201">
    <property type="entry name" value="ACYL-COA SYNTHETASE"/>
    <property type="match status" value="1"/>
</dbReference>
<evidence type="ECO:0000259" key="1">
    <source>
        <dbReference type="Pfam" id="PF00501"/>
    </source>
</evidence>
<dbReference type="Pfam" id="PF00501">
    <property type="entry name" value="AMP-binding"/>
    <property type="match status" value="1"/>
</dbReference>
<evidence type="ECO:0000313" key="3">
    <source>
        <dbReference type="EMBL" id="MQT50048.1"/>
    </source>
</evidence>
<feature type="domain" description="AMP-dependent synthetase/ligase" evidence="1">
    <location>
        <begin position="16"/>
        <end position="377"/>
    </location>
</feature>
<dbReference type="InterPro" id="IPR000873">
    <property type="entry name" value="AMP-dep_synth/lig_dom"/>
</dbReference>
<dbReference type="Gene3D" id="3.40.50.12780">
    <property type="entry name" value="N-terminal domain of ligase-like"/>
    <property type="match status" value="1"/>
</dbReference>
<protein>
    <submittedName>
        <fullName evidence="3">AMP-binding protein</fullName>
    </submittedName>
</protein>
<evidence type="ECO:0000313" key="6">
    <source>
        <dbReference type="Proteomes" id="UP000489190"/>
    </source>
</evidence>
<sequence>MDWNKAATFGDMVDLAVETFGDKVAFRDTRRELSFRGFANEIAAVATALFSYGLRPGDRIAILAQNRIEVPVLLGLCRAGFVPVPLNWRMPAEDLATLLLDCEPAAFFVEDRYLSVVGQLPETATRLTIAIGNSEPGMRSYASLAAHRPAALDIPVLAQDAACIIYISGTTSAPKGAILTHGGVVKNCRDCAREAIGFTPNDVSLMVMPLFHVGGIWYYMFPSVFSGCTTILRERFEPEQVIEAFWTEQISNIHVVPTMLADLLSRPAFIGASSTLRLIVYAGSSMPSELLGRAMETLSGCEFAQAYGSTEAGSITALSPEAHRFAIKSTIHRQLLRSCGKPLADTEVCIERSLDAADADVVGEILVRSPKLMLGYWKRHDETKERFEDGWFRTGDLGYIDQEGYLYIVDRKNDMVISGGENIFPFEVEEVLCAHPLVVEASVFGISDPRWVEKLVAAVVLKPGAILSSEQIIEHARAHLPGYKTPKVVHFVETLPKSPVGKVLKKSLREQFMNS</sequence>
<dbReference type="Proteomes" id="UP000441404">
    <property type="component" value="Unassembled WGS sequence"/>
</dbReference>
<reference evidence="5 6" key="1">
    <citation type="submission" date="2019-10" db="EMBL/GenBank/DDBJ databases">
        <title>Evaluation of single-gene subtyping targets for Pseudomonas.</title>
        <authorList>
            <person name="Reichler S.J."/>
            <person name="Orsi R.H."/>
            <person name="Wiedmann M."/>
            <person name="Martin N.H."/>
            <person name="Murphy S.I."/>
        </authorList>
    </citation>
    <scope>NUCLEOTIDE SEQUENCE [LARGE SCALE GENOMIC DNA]</scope>
    <source>
        <strain evidence="4 6">FSL R10-3254</strain>
        <strain evidence="3 5">FSL R10-3257</strain>
    </source>
</reference>
<evidence type="ECO:0000313" key="5">
    <source>
        <dbReference type="Proteomes" id="UP000441404"/>
    </source>
</evidence>
<comment type="caution">
    <text evidence="3">The sequence shown here is derived from an EMBL/GenBank/DDBJ whole genome shotgun (WGS) entry which is preliminary data.</text>
</comment>
<dbReference type="EMBL" id="WIWI01000053">
    <property type="protein sequence ID" value="MQT91119.1"/>
    <property type="molecule type" value="Genomic_DNA"/>
</dbReference>
<dbReference type="Proteomes" id="UP000489190">
    <property type="component" value="Unassembled WGS sequence"/>
</dbReference>
<dbReference type="Gene3D" id="3.30.300.30">
    <property type="match status" value="1"/>
</dbReference>
<proteinExistence type="predicted"/>
<dbReference type="GO" id="GO:0031956">
    <property type="term" value="F:medium-chain fatty acid-CoA ligase activity"/>
    <property type="evidence" value="ECO:0007669"/>
    <property type="project" value="TreeGrafter"/>
</dbReference>